<dbReference type="EMBL" id="PUIB01000018">
    <property type="protein sequence ID" value="PQO33082.1"/>
    <property type="molecule type" value="Genomic_DNA"/>
</dbReference>
<dbReference type="Proteomes" id="UP000239388">
    <property type="component" value="Unassembled WGS sequence"/>
</dbReference>
<accession>A0A2S8FLL3</accession>
<sequence length="66" mass="7753">MPEIDYLPDDFFRKDLTLHIRLAPQRSPFAKWGTQFARFWAAWECQVFCAADLCQLAIGMPNFDLE</sequence>
<name>A0A2S8FLL3_9BACT</name>
<reference evidence="1 2" key="1">
    <citation type="submission" date="2018-02" db="EMBL/GenBank/DDBJ databases">
        <title>Comparative genomes isolates from brazilian mangrove.</title>
        <authorList>
            <person name="Araujo J.E."/>
            <person name="Taketani R.G."/>
            <person name="Silva M.C.P."/>
            <person name="Loureco M.V."/>
            <person name="Andreote F.D."/>
        </authorList>
    </citation>
    <scope>NUCLEOTIDE SEQUENCE [LARGE SCALE GENOMIC DNA]</scope>
    <source>
        <strain evidence="1 2">NAP PRIS-MGV</strain>
    </source>
</reference>
<comment type="caution">
    <text evidence="1">The sequence shown here is derived from an EMBL/GenBank/DDBJ whole genome shotgun (WGS) entry which is preliminary data.</text>
</comment>
<protein>
    <submittedName>
        <fullName evidence="1">Uncharacterized protein</fullName>
    </submittedName>
</protein>
<evidence type="ECO:0000313" key="1">
    <source>
        <dbReference type="EMBL" id="PQO33082.1"/>
    </source>
</evidence>
<gene>
    <name evidence="1" type="ORF">C5Y98_18280</name>
</gene>
<dbReference type="AlphaFoldDB" id="A0A2S8FLL3"/>
<evidence type="ECO:0000313" key="2">
    <source>
        <dbReference type="Proteomes" id="UP000239388"/>
    </source>
</evidence>
<proteinExistence type="predicted"/>
<organism evidence="1 2">
    <name type="scientific">Blastopirellula marina</name>
    <dbReference type="NCBI Taxonomy" id="124"/>
    <lineage>
        <taxon>Bacteria</taxon>
        <taxon>Pseudomonadati</taxon>
        <taxon>Planctomycetota</taxon>
        <taxon>Planctomycetia</taxon>
        <taxon>Pirellulales</taxon>
        <taxon>Pirellulaceae</taxon>
        <taxon>Blastopirellula</taxon>
    </lineage>
</organism>